<keyword evidence="2" id="KW-1185">Reference proteome</keyword>
<dbReference type="SUPFAM" id="SSF48371">
    <property type="entry name" value="ARM repeat"/>
    <property type="match status" value="1"/>
</dbReference>
<dbReference type="InterPro" id="IPR016024">
    <property type="entry name" value="ARM-type_fold"/>
</dbReference>
<dbReference type="Gene3D" id="1.25.10.10">
    <property type="entry name" value="Leucine-rich Repeat Variant"/>
    <property type="match status" value="1"/>
</dbReference>
<dbReference type="InterPro" id="IPR004155">
    <property type="entry name" value="PBS_lyase_HEAT"/>
</dbReference>
<comment type="caution">
    <text evidence="1">The sequence shown here is derived from an EMBL/GenBank/DDBJ whole genome shotgun (WGS) entry which is preliminary data.</text>
</comment>
<dbReference type="Proteomes" id="UP001190700">
    <property type="component" value="Unassembled WGS sequence"/>
</dbReference>
<organism evidence="1 2">
    <name type="scientific">Cymbomonas tetramitiformis</name>
    <dbReference type="NCBI Taxonomy" id="36881"/>
    <lineage>
        <taxon>Eukaryota</taxon>
        <taxon>Viridiplantae</taxon>
        <taxon>Chlorophyta</taxon>
        <taxon>Pyramimonadophyceae</taxon>
        <taxon>Pyramimonadales</taxon>
        <taxon>Pyramimonadaceae</taxon>
        <taxon>Cymbomonas</taxon>
    </lineage>
</organism>
<evidence type="ECO:0008006" key="3">
    <source>
        <dbReference type="Google" id="ProtNLM"/>
    </source>
</evidence>
<dbReference type="EMBL" id="LGRX02003098">
    <property type="protein sequence ID" value="KAK3282923.1"/>
    <property type="molecule type" value="Genomic_DNA"/>
</dbReference>
<evidence type="ECO:0000313" key="2">
    <source>
        <dbReference type="Proteomes" id="UP001190700"/>
    </source>
</evidence>
<gene>
    <name evidence="1" type="ORF">CYMTET_9359</name>
</gene>
<dbReference type="SMART" id="SM00567">
    <property type="entry name" value="EZ_HEAT"/>
    <property type="match status" value="3"/>
</dbReference>
<dbReference type="Pfam" id="PF13513">
    <property type="entry name" value="HEAT_EZ"/>
    <property type="match status" value="1"/>
</dbReference>
<dbReference type="AlphaFoldDB" id="A0AAE0GRX8"/>
<sequence length="236" mass="25034">MRLATRRDVARGGDAAGDLRAKDTVYHVQLTCPGGTLRVNILITSSLFAQRKQYSSCLITTANGPHQPSLSGAAKTPYAGAIAARLEDAGYLDATGYVREAALWALGRLGEHAAPHAGAIAARLEDAEAFVRGAAVKALGRLGEHAAPHAGAIAARLEDAEAFVRGAAVKALGRLGEHAAPHAGAIVARLEDDLVLRLTTVEALGGWGSMPRHMPGLSRHDWNMPINLLEWQQWRH</sequence>
<proteinExistence type="predicted"/>
<reference evidence="1 2" key="1">
    <citation type="journal article" date="2015" name="Genome Biol. Evol.">
        <title>Comparative Genomics of a Bacterivorous Green Alga Reveals Evolutionary Causalities and Consequences of Phago-Mixotrophic Mode of Nutrition.</title>
        <authorList>
            <person name="Burns J.A."/>
            <person name="Paasch A."/>
            <person name="Narechania A."/>
            <person name="Kim E."/>
        </authorList>
    </citation>
    <scope>NUCLEOTIDE SEQUENCE [LARGE SCALE GENOMIC DNA]</scope>
    <source>
        <strain evidence="1 2">PLY_AMNH</strain>
    </source>
</reference>
<name>A0AAE0GRX8_9CHLO</name>
<protein>
    <recommendedName>
        <fullName evidence="3">HEAT repeat domain-containing protein</fullName>
    </recommendedName>
</protein>
<dbReference type="InterPro" id="IPR011989">
    <property type="entry name" value="ARM-like"/>
</dbReference>
<accession>A0AAE0GRX8</accession>
<dbReference type="Pfam" id="PF03130">
    <property type="entry name" value="HEAT_PBS"/>
    <property type="match status" value="1"/>
</dbReference>
<evidence type="ECO:0000313" key="1">
    <source>
        <dbReference type="EMBL" id="KAK3282923.1"/>
    </source>
</evidence>